<accession>B9RK00</accession>
<organism evidence="2 3">
    <name type="scientific">Ricinus communis</name>
    <name type="common">Castor bean</name>
    <dbReference type="NCBI Taxonomy" id="3988"/>
    <lineage>
        <taxon>Eukaryota</taxon>
        <taxon>Viridiplantae</taxon>
        <taxon>Streptophyta</taxon>
        <taxon>Embryophyta</taxon>
        <taxon>Tracheophyta</taxon>
        <taxon>Spermatophyta</taxon>
        <taxon>Magnoliopsida</taxon>
        <taxon>eudicotyledons</taxon>
        <taxon>Gunneridae</taxon>
        <taxon>Pentapetalae</taxon>
        <taxon>rosids</taxon>
        <taxon>fabids</taxon>
        <taxon>Malpighiales</taxon>
        <taxon>Euphorbiaceae</taxon>
        <taxon>Acalyphoideae</taxon>
        <taxon>Acalypheae</taxon>
        <taxon>Ricinus</taxon>
    </lineage>
</organism>
<keyword evidence="1" id="KW-0812">Transmembrane</keyword>
<sequence length="117" mass="13738">MEIRVFVPPDRPDRFRKIIRIKPGENKEILVKSFCDWDINPERPVMFMLFVEGVYTGVSLMPTYLIGYKRVICDRSEDGLVHLRGIRASILDFCRPRWCSFLPGVLEYCGRPKIDML</sequence>
<keyword evidence="3" id="KW-1185">Reference proteome</keyword>
<evidence type="ECO:0000256" key="1">
    <source>
        <dbReference type="SAM" id="Phobius"/>
    </source>
</evidence>
<dbReference type="AlphaFoldDB" id="B9RK00"/>
<feature type="transmembrane region" description="Helical" evidence="1">
    <location>
        <begin position="46"/>
        <end position="66"/>
    </location>
</feature>
<keyword evidence="1" id="KW-1133">Transmembrane helix</keyword>
<evidence type="ECO:0000313" key="2">
    <source>
        <dbReference type="EMBL" id="EEF48308.1"/>
    </source>
</evidence>
<name>B9RK00_RICCO</name>
<dbReference type="Proteomes" id="UP000008311">
    <property type="component" value="Unassembled WGS sequence"/>
</dbReference>
<dbReference type="InParanoid" id="B9RK00"/>
<dbReference type="EMBL" id="EQ973784">
    <property type="protein sequence ID" value="EEF48308.1"/>
    <property type="molecule type" value="Genomic_DNA"/>
</dbReference>
<reference evidence="3" key="1">
    <citation type="journal article" date="2010" name="Nat. Biotechnol.">
        <title>Draft genome sequence of the oilseed species Ricinus communis.</title>
        <authorList>
            <person name="Chan A.P."/>
            <person name="Crabtree J."/>
            <person name="Zhao Q."/>
            <person name="Lorenzi H."/>
            <person name="Orvis J."/>
            <person name="Puiu D."/>
            <person name="Melake-Berhan A."/>
            <person name="Jones K.M."/>
            <person name="Redman J."/>
            <person name="Chen G."/>
            <person name="Cahoon E.B."/>
            <person name="Gedil M."/>
            <person name="Stanke M."/>
            <person name="Haas B.J."/>
            <person name="Wortman J.R."/>
            <person name="Fraser-Liggett C.M."/>
            <person name="Ravel J."/>
            <person name="Rabinowicz P.D."/>
        </authorList>
    </citation>
    <scope>NUCLEOTIDE SEQUENCE [LARGE SCALE GENOMIC DNA]</scope>
    <source>
        <strain evidence="3">cv. Hale</strain>
    </source>
</reference>
<proteinExistence type="predicted"/>
<keyword evidence="1" id="KW-0472">Membrane</keyword>
<protein>
    <submittedName>
        <fullName evidence="2">Uncharacterized protein</fullName>
    </submittedName>
</protein>
<evidence type="ECO:0000313" key="3">
    <source>
        <dbReference type="Proteomes" id="UP000008311"/>
    </source>
</evidence>
<gene>
    <name evidence="2" type="ORF">RCOM_1053780</name>
</gene>